<name>A0A1H1YU71_9ACTN</name>
<sequence>MIASASRIDGRRRRESLLDAALACFGEAGVMATGIEQIRRRAGASPSSVYHHFKGLDDLSAALLLRTFERAIGHITDQVRSTSVAADAVRVLVRSYLEWAFAHPDEARYMYQATAVELSGSRQHDVLLAKAQLYEPLFAQLEEFAVEGTLPPWPGSAIIAVALGPSHDVCRQLLAGGDVDTDWALGELPEVAWRSLGRVAKSG</sequence>
<proteinExistence type="predicted"/>
<organism evidence="4 5">
    <name type="scientific">Microlunatus soli</name>
    <dbReference type="NCBI Taxonomy" id="630515"/>
    <lineage>
        <taxon>Bacteria</taxon>
        <taxon>Bacillati</taxon>
        <taxon>Actinomycetota</taxon>
        <taxon>Actinomycetes</taxon>
        <taxon>Propionibacteriales</taxon>
        <taxon>Propionibacteriaceae</taxon>
        <taxon>Microlunatus</taxon>
    </lineage>
</organism>
<evidence type="ECO:0000256" key="2">
    <source>
        <dbReference type="PROSITE-ProRule" id="PRU00335"/>
    </source>
</evidence>
<dbReference type="PRINTS" id="PR00455">
    <property type="entry name" value="HTHTETR"/>
</dbReference>
<dbReference type="PROSITE" id="PS50977">
    <property type="entry name" value="HTH_TETR_2"/>
    <property type="match status" value="1"/>
</dbReference>
<keyword evidence="5" id="KW-1185">Reference proteome</keyword>
<dbReference type="AlphaFoldDB" id="A0A1H1YU71"/>
<dbReference type="GO" id="GO:0003700">
    <property type="term" value="F:DNA-binding transcription factor activity"/>
    <property type="evidence" value="ECO:0007669"/>
    <property type="project" value="TreeGrafter"/>
</dbReference>
<evidence type="ECO:0000256" key="1">
    <source>
        <dbReference type="ARBA" id="ARBA00023125"/>
    </source>
</evidence>
<keyword evidence="1 2" id="KW-0238">DNA-binding</keyword>
<dbReference type="InterPro" id="IPR009057">
    <property type="entry name" value="Homeodomain-like_sf"/>
</dbReference>
<feature type="domain" description="HTH tetR-type" evidence="3">
    <location>
        <begin position="11"/>
        <end position="71"/>
    </location>
</feature>
<dbReference type="InterPro" id="IPR050109">
    <property type="entry name" value="HTH-type_TetR-like_transc_reg"/>
</dbReference>
<dbReference type="Gene3D" id="1.10.357.10">
    <property type="entry name" value="Tetracycline Repressor, domain 2"/>
    <property type="match status" value="1"/>
</dbReference>
<evidence type="ECO:0000313" key="4">
    <source>
        <dbReference type="EMBL" id="SDT24892.1"/>
    </source>
</evidence>
<feature type="DNA-binding region" description="H-T-H motif" evidence="2">
    <location>
        <begin position="34"/>
        <end position="53"/>
    </location>
</feature>
<dbReference type="RefSeq" id="WP_197679831.1">
    <property type="nucleotide sequence ID" value="NZ_LT629772.1"/>
</dbReference>
<dbReference type="Proteomes" id="UP000199103">
    <property type="component" value="Chromosome I"/>
</dbReference>
<accession>A0A1H1YU71</accession>
<dbReference type="GO" id="GO:0000976">
    <property type="term" value="F:transcription cis-regulatory region binding"/>
    <property type="evidence" value="ECO:0007669"/>
    <property type="project" value="TreeGrafter"/>
</dbReference>
<dbReference type="EMBL" id="LT629772">
    <property type="protein sequence ID" value="SDT24892.1"/>
    <property type="molecule type" value="Genomic_DNA"/>
</dbReference>
<dbReference type="InterPro" id="IPR036271">
    <property type="entry name" value="Tet_transcr_reg_TetR-rel_C_sf"/>
</dbReference>
<evidence type="ECO:0000259" key="3">
    <source>
        <dbReference type="PROSITE" id="PS50977"/>
    </source>
</evidence>
<dbReference type="PANTHER" id="PTHR30055">
    <property type="entry name" value="HTH-TYPE TRANSCRIPTIONAL REGULATOR RUTR"/>
    <property type="match status" value="1"/>
</dbReference>
<dbReference type="SUPFAM" id="SSF48498">
    <property type="entry name" value="Tetracyclin repressor-like, C-terminal domain"/>
    <property type="match status" value="1"/>
</dbReference>
<reference evidence="4 5" key="1">
    <citation type="submission" date="2016-10" db="EMBL/GenBank/DDBJ databases">
        <authorList>
            <person name="de Groot N.N."/>
        </authorList>
    </citation>
    <scope>NUCLEOTIDE SEQUENCE [LARGE SCALE GENOMIC DNA]</scope>
    <source>
        <strain evidence="4 5">DSM 21800</strain>
    </source>
</reference>
<dbReference type="Pfam" id="PF00440">
    <property type="entry name" value="TetR_N"/>
    <property type="match status" value="1"/>
</dbReference>
<evidence type="ECO:0000313" key="5">
    <source>
        <dbReference type="Proteomes" id="UP000199103"/>
    </source>
</evidence>
<protein>
    <submittedName>
        <fullName evidence="4">DNA-binding transcriptional regulator, AcrR family</fullName>
    </submittedName>
</protein>
<dbReference type="SUPFAM" id="SSF46689">
    <property type="entry name" value="Homeodomain-like"/>
    <property type="match status" value="1"/>
</dbReference>
<dbReference type="InterPro" id="IPR001647">
    <property type="entry name" value="HTH_TetR"/>
</dbReference>
<gene>
    <name evidence="4" type="ORF">SAMN04489812_4780</name>
</gene>
<dbReference type="PANTHER" id="PTHR30055:SF187">
    <property type="entry name" value="TRANSCRIPTIONAL REGULATORY PROTEIN"/>
    <property type="match status" value="1"/>
</dbReference>